<dbReference type="GO" id="GO:0003676">
    <property type="term" value="F:nucleic acid binding"/>
    <property type="evidence" value="ECO:0007669"/>
    <property type="project" value="InterPro"/>
</dbReference>
<evidence type="ECO:0000313" key="4">
    <source>
        <dbReference type="RefSeq" id="XP_039142321.1"/>
    </source>
</evidence>
<dbReference type="PROSITE" id="PS50158">
    <property type="entry name" value="ZF_CCHC"/>
    <property type="match status" value="1"/>
</dbReference>
<dbReference type="PANTHER" id="PTHR47592">
    <property type="entry name" value="PBF68 PROTEIN"/>
    <property type="match status" value="1"/>
</dbReference>
<evidence type="ECO:0000256" key="1">
    <source>
        <dbReference type="PROSITE-ProRule" id="PRU00047"/>
    </source>
</evidence>
<feature type="domain" description="CCHC-type" evidence="2">
    <location>
        <begin position="171"/>
        <end position="186"/>
    </location>
</feature>
<dbReference type="SMART" id="SM00343">
    <property type="entry name" value="ZnF_C2HC"/>
    <property type="match status" value="1"/>
</dbReference>
<evidence type="ECO:0000313" key="3">
    <source>
        <dbReference type="Proteomes" id="UP001515500"/>
    </source>
</evidence>
<keyword evidence="1" id="KW-0862">Zinc</keyword>
<name>A0AB40CU17_DIOCR</name>
<dbReference type="SUPFAM" id="SSF57756">
    <property type="entry name" value="Retrovirus zinc finger-like domains"/>
    <property type="match status" value="1"/>
</dbReference>
<keyword evidence="1" id="KW-0863">Zinc-finger</keyword>
<dbReference type="InterPro" id="IPR001878">
    <property type="entry name" value="Znf_CCHC"/>
</dbReference>
<dbReference type="Proteomes" id="UP001515500">
    <property type="component" value="Chromosome 2"/>
</dbReference>
<dbReference type="InterPro" id="IPR054722">
    <property type="entry name" value="PolX-like_BBD"/>
</dbReference>
<dbReference type="Pfam" id="PF00098">
    <property type="entry name" value="zf-CCHC"/>
    <property type="match status" value="1"/>
</dbReference>
<dbReference type="Gene3D" id="4.10.60.10">
    <property type="entry name" value="Zinc finger, CCHC-type"/>
    <property type="match status" value="1"/>
</dbReference>
<dbReference type="InterPro" id="IPR036875">
    <property type="entry name" value="Znf_CCHC_sf"/>
</dbReference>
<dbReference type="GeneID" id="120279452"/>
<dbReference type="Pfam" id="PF22936">
    <property type="entry name" value="Pol_BBD"/>
    <property type="match status" value="1"/>
</dbReference>
<dbReference type="RefSeq" id="XP_039142321.1">
    <property type="nucleotide sequence ID" value="XM_039286387.1"/>
</dbReference>
<accession>A0AB40CU17</accession>
<keyword evidence="3" id="KW-1185">Reference proteome</keyword>
<dbReference type="AlphaFoldDB" id="A0AB40CU17"/>
<dbReference type="PANTHER" id="PTHR47592:SF27">
    <property type="entry name" value="OS08G0421700 PROTEIN"/>
    <property type="match status" value="1"/>
</dbReference>
<gene>
    <name evidence="4" type="primary">LOC120279452</name>
</gene>
<keyword evidence="1" id="KW-0479">Metal-binding</keyword>
<organism evidence="3 4">
    <name type="scientific">Dioscorea cayennensis subsp. rotundata</name>
    <name type="common">White Guinea yam</name>
    <name type="synonym">Dioscorea rotundata</name>
    <dbReference type="NCBI Taxonomy" id="55577"/>
    <lineage>
        <taxon>Eukaryota</taxon>
        <taxon>Viridiplantae</taxon>
        <taxon>Streptophyta</taxon>
        <taxon>Embryophyta</taxon>
        <taxon>Tracheophyta</taxon>
        <taxon>Spermatophyta</taxon>
        <taxon>Magnoliopsida</taxon>
        <taxon>Liliopsida</taxon>
        <taxon>Dioscoreales</taxon>
        <taxon>Dioscoreaceae</taxon>
        <taxon>Dioscorea</taxon>
    </lineage>
</organism>
<sequence>MSVMSVSVNYVEKLEKFTGLHFKRRQQKMLFYLTTLNLARFLTEKAPELKEEEQDAQLIISVEAWKKSDYLCRNYIMNSLSNTLYNVYTSKKLQKNCGMLWTTNTNLRMLEAKIEEDNRCGDKKGVTLAMAKSNVVEHGQSLKNKKQNNPGKMSMLGPKDGVSKKQNFQGKCYNCYKIGHMASECRLPKKNKNQANIVDNIIQDVSNMSLVVVVLKVNLVGSNLRQWWIDTGATRHICSNKGMFVTFKPLENGDKLSMGNSTTFEPLFKAKVRFTSDQAWIPLSD</sequence>
<reference evidence="4" key="1">
    <citation type="submission" date="2025-08" db="UniProtKB">
        <authorList>
            <consortium name="RefSeq"/>
        </authorList>
    </citation>
    <scope>IDENTIFICATION</scope>
</reference>
<proteinExistence type="predicted"/>
<dbReference type="GO" id="GO:0008270">
    <property type="term" value="F:zinc ion binding"/>
    <property type="evidence" value="ECO:0007669"/>
    <property type="project" value="UniProtKB-KW"/>
</dbReference>
<protein>
    <submittedName>
        <fullName evidence="4">Uncharacterized protein LOC120279452</fullName>
    </submittedName>
</protein>
<evidence type="ECO:0000259" key="2">
    <source>
        <dbReference type="PROSITE" id="PS50158"/>
    </source>
</evidence>